<dbReference type="Proteomes" id="UP000234433">
    <property type="component" value="Unassembled WGS sequence"/>
</dbReference>
<dbReference type="AlphaFoldDB" id="A0A2H1KWF3"/>
<dbReference type="EMBL" id="FXZD01000013">
    <property type="protein sequence ID" value="SMY04067.1"/>
    <property type="molecule type" value="Genomic_DNA"/>
</dbReference>
<feature type="compositionally biased region" description="Basic and acidic residues" evidence="1">
    <location>
        <begin position="30"/>
        <end position="48"/>
    </location>
</feature>
<proteinExistence type="predicted"/>
<evidence type="ECO:0000313" key="2">
    <source>
        <dbReference type="EMBL" id="SMY04067.1"/>
    </source>
</evidence>
<accession>A0A2H1KWF3</accession>
<protein>
    <submittedName>
        <fullName evidence="2">Uncharacterized protein</fullName>
    </submittedName>
</protein>
<reference evidence="2 3" key="1">
    <citation type="submission" date="2017-03" db="EMBL/GenBank/DDBJ databases">
        <authorList>
            <person name="Afonso C.L."/>
            <person name="Miller P.J."/>
            <person name="Scott M.A."/>
            <person name="Spackman E."/>
            <person name="Goraichik I."/>
            <person name="Dimitrov K.M."/>
            <person name="Suarez D.L."/>
            <person name="Swayne D.E."/>
        </authorList>
    </citation>
    <scope>NUCLEOTIDE SEQUENCE [LARGE SCALE GENOMIC DNA]</scope>
    <source>
        <strain evidence="2 3">CNRZ 918</strain>
    </source>
</reference>
<feature type="compositionally biased region" description="Basic and acidic residues" evidence="1">
    <location>
        <begin position="8"/>
        <end position="18"/>
    </location>
</feature>
<sequence>MTSFLSKEMSDRGVRDSVSDPPTGGSHHIPWSDEQRAQSHRDSTLDHSYLESPRIDVNVGFLIAGGECS</sequence>
<evidence type="ECO:0000256" key="1">
    <source>
        <dbReference type="SAM" id="MobiDB-lite"/>
    </source>
</evidence>
<feature type="region of interest" description="Disordered" evidence="1">
    <location>
        <begin position="1"/>
        <end position="48"/>
    </location>
</feature>
<evidence type="ECO:0000313" key="3">
    <source>
        <dbReference type="Proteomes" id="UP000234433"/>
    </source>
</evidence>
<organism evidence="2 3">
    <name type="scientific">Brevibacterium antiquum CNRZ 918</name>
    <dbReference type="NCBI Taxonomy" id="1255637"/>
    <lineage>
        <taxon>Bacteria</taxon>
        <taxon>Bacillati</taxon>
        <taxon>Actinomycetota</taxon>
        <taxon>Actinomycetes</taxon>
        <taxon>Micrococcales</taxon>
        <taxon>Brevibacteriaceae</taxon>
        <taxon>Brevibacterium</taxon>
    </lineage>
</organism>
<gene>
    <name evidence="2" type="ORF">BANT918_02965</name>
</gene>
<name>A0A2H1KWF3_9MICO</name>